<organism evidence="1 2">
    <name type="scientific">Lachnotalea glycerini</name>
    <dbReference type="NCBI Taxonomy" id="1763509"/>
    <lineage>
        <taxon>Bacteria</taxon>
        <taxon>Bacillati</taxon>
        <taxon>Bacillota</taxon>
        <taxon>Clostridia</taxon>
        <taxon>Lachnospirales</taxon>
        <taxon>Lachnospiraceae</taxon>
        <taxon>Lachnotalea</taxon>
    </lineage>
</organism>
<dbReference type="Proteomes" id="UP000216411">
    <property type="component" value="Unassembled WGS sequence"/>
</dbReference>
<dbReference type="EMBL" id="NOKA02000041">
    <property type="protein sequence ID" value="RDY30298.1"/>
    <property type="molecule type" value="Genomic_DNA"/>
</dbReference>
<accession>A0A371JC87</accession>
<gene>
    <name evidence="1" type="ORF">CG710_015295</name>
</gene>
<evidence type="ECO:0000313" key="1">
    <source>
        <dbReference type="EMBL" id="RDY30298.1"/>
    </source>
</evidence>
<proteinExistence type="predicted"/>
<dbReference type="OrthoDB" id="1955632at2"/>
<evidence type="ECO:0008006" key="3">
    <source>
        <dbReference type="Google" id="ProtNLM"/>
    </source>
</evidence>
<evidence type="ECO:0000313" key="2">
    <source>
        <dbReference type="Proteomes" id="UP000216411"/>
    </source>
</evidence>
<dbReference type="RefSeq" id="WP_094376317.1">
    <property type="nucleotide sequence ID" value="NZ_NOKA02000041.1"/>
</dbReference>
<dbReference type="AlphaFoldDB" id="A0A371JC87"/>
<comment type="caution">
    <text evidence="1">The sequence shown here is derived from an EMBL/GenBank/DDBJ whole genome shotgun (WGS) entry which is preliminary data.</text>
</comment>
<keyword evidence="2" id="KW-1185">Reference proteome</keyword>
<sequence length="128" mass="13847">MGSLFKEKGEFVPDKLIASNTLPIFAEGILLASGQGKLKRGTLIGKSDEKGYITGSTLEENVIGVTGILTDDIDTGTETNLEGVVSTIYLTGVFNPEAFIMDETASLDTYKDAMRKLGIFTKNVQEYE</sequence>
<name>A0A371JC87_9FIRM</name>
<reference evidence="1 2" key="1">
    <citation type="journal article" date="2017" name="Genome Announc.">
        <title>Draft Genome Sequence of a Sporulating and Motile Strain of Lachnotalea glycerini Isolated from Water in Quebec City, Canada.</title>
        <authorList>
            <person name="Maheux A.F."/>
            <person name="Boudreau D.K."/>
            <person name="Berube E."/>
            <person name="Boissinot M."/>
            <person name="Raymond F."/>
            <person name="Brodeur S."/>
            <person name="Corbeil J."/>
            <person name="Isabel S."/>
            <person name="Omar R.F."/>
            <person name="Bergeron M.G."/>
        </authorList>
    </citation>
    <scope>NUCLEOTIDE SEQUENCE [LARGE SCALE GENOMIC DNA]</scope>
    <source>
        <strain evidence="1 2">CCRI-19302</strain>
    </source>
</reference>
<protein>
    <recommendedName>
        <fullName evidence="3">Head decoration protein</fullName>
    </recommendedName>
</protein>